<keyword evidence="2" id="KW-0732">Signal</keyword>
<organism evidence="3 4">
    <name type="scientific">Breznakiella homolactica</name>
    <dbReference type="NCBI Taxonomy" id="2798577"/>
    <lineage>
        <taxon>Bacteria</taxon>
        <taxon>Pseudomonadati</taxon>
        <taxon>Spirochaetota</taxon>
        <taxon>Spirochaetia</taxon>
        <taxon>Spirochaetales</taxon>
        <taxon>Breznakiellaceae</taxon>
        <taxon>Breznakiella</taxon>
    </lineage>
</organism>
<dbReference type="GO" id="GO:0030313">
    <property type="term" value="C:cell envelope"/>
    <property type="evidence" value="ECO:0007669"/>
    <property type="project" value="UniProtKB-SubCell"/>
</dbReference>
<dbReference type="AlphaFoldDB" id="A0A7T8BAM0"/>
<evidence type="ECO:0000313" key="4">
    <source>
        <dbReference type="Proteomes" id="UP000595917"/>
    </source>
</evidence>
<evidence type="ECO:0000256" key="1">
    <source>
        <dbReference type="ARBA" id="ARBA00004196"/>
    </source>
</evidence>
<evidence type="ECO:0000256" key="2">
    <source>
        <dbReference type="SAM" id="SignalP"/>
    </source>
</evidence>
<dbReference type="Pfam" id="PF09479">
    <property type="entry name" value="Flg_new"/>
    <property type="match status" value="1"/>
</dbReference>
<dbReference type="InterPro" id="IPR013378">
    <property type="entry name" value="InlB-like_B-rpt"/>
</dbReference>
<dbReference type="Proteomes" id="UP000595917">
    <property type="component" value="Chromosome"/>
</dbReference>
<sequence>MIKVKRFFYKTLITASAIIAVVFAGGCTHPLSKNTGEILPEAGQGRITVTVHGIYGETDSGVRTLLPSGGFTKYILGFSSDTAGVSVPDPVQLNGGANSRTIELTPGVWTVTATAYAGETASGSGSKTITVIADNTISVPITIDTILPGSGDTGTFAYGVSFPKDKTTAASLTLSPLDGYSGTDTQIDLLSVYNAGQSKSSGTQALTPGYYLMTIVLENTAARLTAGVTEVVHIYAGLTTDGTAYSFTENDFSALVPLAGTISVKPGSGDTLPPGLSKVTVIAYSDASCGDTYKIAEAEIANPAANPVNWRMHIPSSQGTVYFKTLIDAGSNPRMVWKEGTARAVPAAGKEDIALDTIRVYSISGYTDSLNNAVQPDRTMALQGDTVTLAVTAITNYVLQSESLSVKQGITSIPVTGSGPYTFTMPAGDVAVSAAFGLITYTVTYNKNGATHGTVPAAQTKTHGVNLTLGTSSDLRQEGSVYRFAGWNTQPNGSGTDYALSGTYTADSPVTLYAKWVSCTTVGGKGPAGGWVFYDKENYDGGWRYMECAVNPIDNVQWGAEYIAGTGIEPGYGKSNTELIIANFTGTAAHTARSYSLGGYSDWFLPSFVELYWISENLQKRGITSFTSGNYWTSSILNGGSIYAVTIDSGLIYYTPINSILPILPVRYF</sequence>
<dbReference type="Gene3D" id="2.60.40.4270">
    <property type="entry name" value="Listeria-Bacteroides repeat domain"/>
    <property type="match status" value="1"/>
</dbReference>
<protein>
    <submittedName>
        <fullName evidence="3">InlB B-repeat-containing protein</fullName>
    </submittedName>
</protein>
<reference evidence="3" key="1">
    <citation type="submission" date="2021-01" db="EMBL/GenBank/DDBJ databases">
        <title>Description of Breznakiella homolactica.</title>
        <authorList>
            <person name="Song Y."/>
            <person name="Brune A."/>
        </authorList>
    </citation>
    <scope>NUCLEOTIDE SEQUENCE</scope>
    <source>
        <strain evidence="3">RmG30</strain>
    </source>
</reference>
<dbReference type="RefSeq" id="WP_215628139.1">
    <property type="nucleotide sequence ID" value="NZ_CP067089.2"/>
</dbReference>
<name>A0A7T8BAM0_9SPIR</name>
<evidence type="ECO:0000313" key="3">
    <source>
        <dbReference type="EMBL" id="QQO10834.1"/>
    </source>
</evidence>
<dbReference type="KEGG" id="bhc:JFL75_07930"/>
<dbReference type="PROSITE" id="PS51257">
    <property type="entry name" value="PROKAR_LIPOPROTEIN"/>
    <property type="match status" value="1"/>
</dbReference>
<dbReference type="EMBL" id="CP067089">
    <property type="protein sequence ID" value="QQO10834.1"/>
    <property type="molecule type" value="Genomic_DNA"/>
</dbReference>
<keyword evidence="4" id="KW-1185">Reference proteome</keyword>
<feature type="signal peptide" evidence="2">
    <location>
        <begin position="1"/>
        <end position="24"/>
    </location>
</feature>
<feature type="chain" id="PRO_5031297657" evidence="2">
    <location>
        <begin position="25"/>
        <end position="669"/>
    </location>
</feature>
<proteinExistence type="predicted"/>
<comment type="subcellular location">
    <subcellularLocation>
        <location evidence="1">Cell envelope</location>
    </subcellularLocation>
</comment>
<gene>
    <name evidence="3" type="ORF">JFL75_07930</name>
</gene>
<dbReference type="InterPro" id="IPR042229">
    <property type="entry name" value="Listeria/Bacterioides_rpt_sf"/>
</dbReference>
<accession>A0A7T8BAM0</accession>